<dbReference type="HAMAP" id="MF_01575">
    <property type="entry name" value="UPF0398"/>
    <property type="match status" value="1"/>
</dbReference>
<dbReference type="RefSeq" id="WP_188385016.1">
    <property type="nucleotide sequence ID" value="NZ_BMEY01000012.1"/>
</dbReference>
<keyword evidence="3" id="KW-1185">Reference proteome</keyword>
<dbReference type="InterPro" id="IPR010697">
    <property type="entry name" value="YspA"/>
</dbReference>
<comment type="similarity">
    <text evidence="1">Belongs to the UPF0398 family.</text>
</comment>
<reference evidence="2" key="1">
    <citation type="journal article" date="2014" name="Int. J. Syst. Evol. Microbiol.">
        <title>Complete genome sequence of Corynebacterium casei LMG S-19264T (=DSM 44701T), isolated from a smear-ripened cheese.</title>
        <authorList>
            <consortium name="US DOE Joint Genome Institute (JGI-PGF)"/>
            <person name="Walter F."/>
            <person name="Albersmeier A."/>
            <person name="Kalinowski J."/>
            <person name="Ruckert C."/>
        </authorList>
    </citation>
    <scope>NUCLEOTIDE SEQUENCE</scope>
    <source>
        <strain evidence="2">CGMCC 1.12408</strain>
    </source>
</reference>
<comment type="caution">
    <text evidence="2">The sequence shown here is derived from an EMBL/GenBank/DDBJ whole genome shotgun (WGS) entry which is preliminary data.</text>
</comment>
<dbReference type="NCBIfam" id="NF010181">
    <property type="entry name" value="PRK13660.1"/>
    <property type="match status" value="1"/>
</dbReference>
<dbReference type="Proteomes" id="UP000613512">
    <property type="component" value="Unassembled WGS sequence"/>
</dbReference>
<dbReference type="Gene3D" id="3.40.50.450">
    <property type="match status" value="1"/>
</dbReference>
<accession>A0A916S2U4</accession>
<dbReference type="PANTHER" id="PTHR38440">
    <property type="entry name" value="UPF0398 PROTEIN YPSA"/>
    <property type="match status" value="1"/>
</dbReference>
<sequence>MKVLTITGYKPREINIFKENDPKIAIIKAALQKKLIGFIEEGLEWILISGQMGVELWAAEVALDLKEEYDIQIAIIPPFENQDERWPEDLKFKYEELKMVADFYQPLYKGEYKGPYQFRAKNKWLVEKSDGCLLLLDEEYPGSNKFFYEEAKRASKDYPIYLITPFDLDEMGEELRMSDPDYWNS</sequence>
<dbReference type="SUPFAM" id="SSF102405">
    <property type="entry name" value="MCP/YpsA-like"/>
    <property type="match status" value="1"/>
</dbReference>
<dbReference type="AlphaFoldDB" id="A0A916S2U4"/>
<dbReference type="Pfam" id="PF06908">
    <property type="entry name" value="YpsA"/>
    <property type="match status" value="1"/>
</dbReference>
<proteinExistence type="inferred from homology"/>
<evidence type="ECO:0000313" key="2">
    <source>
        <dbReference type="EMBL" id="GGA80769.1"/>
    </source>
</evidence>
<name>A0A916S2U4_9BACI</name>
<dbReference type="PIRSF" id="PIRSF021290">
    <property type="entry name" value="DUF1273"/>
    <property type="match status" value="1"/>
</dbReference>
<protein>
    <recommendedName>
        <fullName evidence="1">UPF0398 protein GCM10008025_25190</fullName>
    </recommendedName>
</protein>
<dbReference type="EMBL" id="BMEY01000012">
    <property type="protein sequence ID" value="GGA80769.1"/>
    <property type="molecule type" value="Genomic_DNA"/>
</dbReference>
<organism evidence="2 3">
    <name type="scientific">Ornithinibacillus halotolerans</name>
    <dbReference type="NCBI Taxonomy" id="1274357"/>
    <lineage>
        <taxon>Bacteria</taxon>
        <taxon>Bacillati</taxon>
        <taxon>Bacillota</taxon>
        <taxon>Bacilli</taxon>
        <taxon>Bacillales</taxon>
        <taxon>Bacillaceae</taxon>
        <taxon>Ornithinibacillus</taxon>
    </lineage>
</organism>
<reference evidence="2" key="2">
    <citation type="submission" date="2020-09" db="EMBL/GenBank/DDBJ databases">
        <authorList>
            <person name="Sun Q."/>
            <person name="Zhou Y."/>
        </authorList>
    </citation>
    <scope>NUCLEOTIDE SEQUENCE</scope>
    <source>
        <strain evidence="2">CGMCC 1.12408</strain>
    </source>
</reference>
<dbReference type="PANTHER" id="PTHR38440:SF1">
    <property type="entry name" value="UPF0398 PROTEIN SPR0331"/>
    <property type="match status" value="1"/>
</dbReference>
<evidence type="ECO:0000256" key="1">
    <source>
        <dbReference type="HAMAP-Rule" id="MF_01575"/>
    </source>
</evidence>
<evidence type="ECO:0000313" key="3">
    <source>
        <dbReference type="Proteomes" id="UP000613512"/>
    </source>
</evidence>
<gene>
    <name evidence="2" type="primary">ypsA</name>
    <name evidence="2" type="ORF">GCM10008025_25190</name>
</gene>